<gene>
    <name evidence="1" type="ORF">AAHA92_08981</name>
</gene>
<sequence length="95" mass="10994">MSQFDLSRKRKRGDKVFKFKAFGARGYPAGSFLENIRALLETNPMSTWSFQPSPALCCRRACLLLLYPLPLLHRLRQSHDLQQELSFPTALQIRL</sequence>
<keyword evidence="2" id="KW-1185">Reference proteome</keyword>
<dbReference type="AlphaFoldDB" id="A0ABD1HSL5"/>
<comment type="caution">
    <text evidence="1">The sequence shown here is derived from an EMBL/GenBank/DDBJ whole genome shotgun (WGS) entry which is preliminary data.</text>
</comment>
<organism evidence="1 2">
    <name type="scientific">Salvia divinorum</name>
    <name type="common">Maria pastora</name>
    <name type="synonym">Diviner's sage</name>
    <dbReference type="NCBI Taxonomy" id="28513"/>
    <lineage>
        <taxon>Eukaryota</taxon>
        <taxon>Viridiplantae</taxon>
        <taxon>Streptophyta</taxon>
        <taxon>Embryophyta</taxon>
        <taxon>Tracheophyta</taxon>
        <taxon>Spermatophyta</taxon>
        <taxon>Magnoliopsida</taxon>
        <taxon>eudicotyledons</taxon>
        <taxon>Gunneridae</taxon>
        <taxon>Pentapetalae</taxon>
        <taxon>asterids</taxon>
        <taxon>lamiids</taxon>
        <taxon>Lamiales</taxon>
        <taxon>Lamiaceae</taxon>
        <taxon>Nepetoideae</taxon>
        <taxon>Mentheae</taxon>
        <taxon>Salviinae</taxon>
        <taxon>Salvia</taxon>
        <taxon>Salvia subgen. Calosphace</taxon>
    </lineage>
</organism>
<proteinExistence type="predicted"/>
<evidence type="ECO:0000313" key="1">
    <source>
        <dbReference type="EMBL" id="KAL1558528.1"/>
    </source>
</evidence>
<dbReference type="Proteomes" id="UP001567538">
    <property type="component" value="Unassembled WGS sequence"/>
</dbReference>
<accession>A0ABD1HSL5</accession>
<dbReference type="EMBL" id="JBEAFC010000004">
    <property type="protein sequence ID" value="KAL1558528.1"/>
    <property type="molecule type" value="Genomic_DNA"/>
</dbReference>
<reference evidence="1 2" key="1">
    <citation type="submission" date="2024-06" db="EMBL/GenBank/DDBJ databases">
        <title>A chromosome level genome sequence of Diviner's sage (Salvia divinorum).</title>
        <authorList>
            <person name="Ford S.A."/>
            <person name="Ro D.-K."/>
            <person name="Ness R.W."/>
            <person name="Phillips M.A."/>
        </authorList>
    </citation>
    <scope>NUCLEOTIDE SEQUENCE [LARGE SCALE GENOMIC DNA]</scope>
    <source>
        <strain evidence="1">SAF-2024a</strain>
        <tissue evidence="1">Leaf</tissue>
    </source>
</reference>
<protein>
    <submittedName>
        <fullName evidence="1">PHD finger protein MALE STERILITY 1-like</fullName>
    </submittedName>
</protein>
<name>A0ABD1HSL5_SALDI</name>
<evidence type="ECO:0000313" key="2">
    <source>
        <dbReference type="Proteomes" id="UP001567538"/>
    </source>
</evidence>